<keyword evidence="10 16" id="KW-0418">Kinase</keyword>
<comment type="subcellular location">
    <subcellularLocation>
        <location evidence="3 16">Cytoplasm</location>
    </subcellularLocation>
</comment>
<dbReference type="SUPFAM" id="SSF53067">
    <property type="entry name" value="Actin-like ATPase domain"/>
    <property type="match status" value="2"/>
</dbReference>
<dbReference type="Gene3D" id="3.30.420.40">
    <property type="match status" value="2"/>
</dbReference>
<dbReference type="Pfam" id="PF03309">
    <property type="entry name" value="Pan_kinase"/>
    <property type="match status" value="1"/>
</dbReference>
<dbReference type="InterPro" id="IPR004619">
    <property type="entry name" value="Type_III_PanK"/>
</dbReference>
<name>A0AB36TF27_ACETH</name>
<evidence type="ECO:0000256" key="14">
    <source>
        <dbReference type="ARBA" id="ARBA00038036"/>
    </source>
</evidence>
<evidence type="ECO:0000256" key="3">
    <source>
        <dbReference type="ARBA" id="ARBA00004496"/>
    </source>
</evidence>
<keyword evidence="12 16" id="KW-0630">Potassium</keyword>
<comment type="cofactor">
    <cofactor evidence="16">
        <name>NH4(+)</name>
        <dbReference type="ChEBI" id="CHEBI:28938"/>
    </cofactor>
    <cofactor evidence="16">
        <name>K(+)</name>
        <dbReference type="ChEBI" id="CHEBI:29103"/>
    </cofactor>
    <text evidence="16">A monovalent cation. Ammonium or potassium.</text>
</comment>
<dbReference type="Proteomes" id="UP000223596">
    <property type="component" value="Unassembled WGS sequence"/>
</dbReference>
<evidence type="ECO:0000256" key="10">
    <source>
        <dbReference type="ARBA" id="ARBA00022777"/>
    </source>
</evidence>
<dbReference type="GO" id="GO:0005524">
    <property type="term" value="F:ATP binding"/>
    <property type="evidence" value="ECO:0007669"/>
    <property type="project" value="UniProtKB-UniRule"/>
</dbReference>
<evidence type="ECO:0000256" key="11">
    <source>
        <dbReference type="ARBA" id="ARBA00022840"/>
    </source>
</evidence>
<evidence type="ECO:0000256" key="16">
    <source>
        <dbReference type="HAMAP-Rule" id="MF_01274"/>
    </source>
</evidence>
<keyword evidence="7 16" id="KW-0963">Cytoplasm</keyword>
<keyword evidence="16" id="KW-0479">Metal-binding</keyword>
<dbReference type="CDD" id="cd24015">
    <property type="entry name" value="ASKHA_NBD_PanK-III"/>
    <property type="match status" value="1"/>
</dbReference>
<dbReference type="SMR" id="A0AB36TF27"/>
<dbReference type="EMBL" id="PDBW01000001">
    <property type="protein sequence ID" value="PFH01450.1"/>
    <property type="molecule type" value="Genomic_DNA"/>
</dbReference>
<dbReference type="GeneID" id="35803534"/>
<feature type="binding site" evidence="16">
    <location>
        <position position="100"/>
    </location>
    <ligand>
        <name>substrate</name>
    </ligand>
</feature>
<evidence type="ECO:0000256" key="2">
    <source>
        <dbReference type="ARBA" id="ARBA00001958"/>
    </source>
</evidence>
<feature type="active site" description="Proton acceptor" evidence="16">
    <location>
        <position position="109"/>
    </location>
</feature>
<evidence type="ECO:0000313" key="18">
    <source>
        <dbReference type="Proteomes" id="UP000223596"/>
    </source>
</evidence>
<dbReference type="InterPro" id="IPR043129">
    <property type="entry name" value="ATPase_NBD"/>
</dbReference>
<dbReference type="GO" id="GO:0005737">
    <property type="term" value="C:cytoplasm"/>
    <property type="evidence" value="ECO:0007669"/>
    <property type="project" value="UniProtKB-SubCell"/>
</dbReference>
<evidence type="ECO:0000256" key="13">
    <source>
        <dbReference type="ARBA" id="ARBA00022993"/>
    </source>
</evidence>
<keyword evidence="9 16" id="KW-0547">Nucleotide-binding</keyword>
<keyword evidence="13 16" id="KW-0173">Coenzyme A biosynthesis</keyword>
<dbReference type="GO" id="GO:0015937">
    <property type="term" value="P:coenzyme A biosynthetic process"/>
    <property type="evidence" value="ECO:0007669"/>
    <property type="project" value="UniProtKB-UniRule"/>
</dbReference>
<evidence type="ECO:0000256" key="9">
    <source>
        <dbReference type="ARBA" id="ARBA00022741"/>
    </source>
</evidence>
<dbReference type="NCBIfam" id="NF009848">
    <property type="entry name" value="PRK13318.1-6"/>
    <property type="match status" value="1"/>
</dbReference>
<protein>
    <recommendedName>
        <fullName evidence="15 16">Type III pantothenate kinase</fullName>
        <ecNumber evidence="6 16">2.7.1.33</ecNumber>
    </recommendedName>
    <alternativeName>
        <fullName evidence="16">PanK-III</fullName>
    </alternativeName>
    <alternativeName>
        <fullName evidence="16">Pantothenic acid kinase</fullName>
    </alternativeName>
</protein>
<comment type="subunit">
    <text evidence="5 16">Homodimer.</text>
</comment>
<evidence type="ECO:0000256" key="4">
    <source>
        <dbReference type="ARBA" id="ARBA00005225"/>
    </source>
</evidence>
<evidence type="ECO:0000256" key="8">
    <source>
        <dbReference type="ARBA" id="ARBA00022679"/>
    </source>
</evidence>
<dbReference type="EC" id="2.7.1.33" evidence="6 16"/>
<keyword evidence="11 16" id="KW-0067">ATP-binding</keyword>
<dbReference type="NCBIfam" id="TIGR00671">
    <property type="entry name" value="baf"/>
    <property type="match status" value="1"/>
</dbReference>
<proteinExistence type="inferred from homology"/>
<evidence type="ECO:0000256" key="7">
    <source>
        <dbReference type="ARBA" id="ARBA00022490"/>
    </source>
</evidence>
<evidence type="ECO:0000256" key="6">
    <source>
        <dbReference type="ARBA" id="ARBA00012102"/>
    </source>
</evidence>
<dbReference type="HAMAP" id="MF_01274">
    <property type="entry name" value="Pantothen_kinase_3"/>
    <property type="match status" value="1"/>
</dbReference>
<feature type="binding site" evidence="16">
    <location>
        <position position="129"/>
    </location>
    <ligand>
        <name>K(+)</name>
        <dbReference type="ChEBI" id="CHEBI:29103"/>
    </ligand>
</feature>
<evidence type="ECO:0000256" key="15">
    <source>
        <dbReference type="ARBA" id="ARBA00040883"/>
    </source>
</evidence>
<feature type="binding site" evidence="16">
    <location>
        <position position="132"/>
    </location>
    <ligand>
        <name>ATP</name>
        <dbReference type="ChEBI" id="CHEBI:30616"/>
    </ligand>
</feature>
<dbReference type="AlphaFoldDB" id="A0AB36TF27"/>
<keyword evidence="8 16" id="KW-0808">Transferase</keyword>
<evidence type="ECO:0000256" key="5">
    <source>
        <dbReference type="ARBA" id="ARBA00011738"/>
    </source>
</evidence>
<gene>
    <name evidence="16" type="primary">coaX</name>
    <name evidence="17" type="ORF">M972_11182</name>
</gene>
<comment type="similarity">
    <text evidence="14 16">Belongs to the type III pantothenate kinase family.</text>
</comment>
<evidence type="ECO:0000256" key="1">
    <source>
        <dbReference type="ARBA" id="ARBA00001206"/>
    </source>
</evidence>
<feature type="binding site" evidence="16">
    <location>
        <position position="184"/>
    </location>
    <ligand>
        <name>substrate</name>
    </ligand>
</feature>
<sequence length="255" mass="27998">MILVIDVGNTNTVFGVYDGKKLLNHWRMETSKGKTSDEYGMFIVSLLSYEKIDVGKIEAVVIASVVPPIMYSLEHAIRKYFKLEPMVVGPGIKTGINIKYENPREVGADRIINAVAALELYGGPLIIVDFGTATTFCAVSSKGEYLGGVICPGIKISAEALFQKTAKLPKIDLVKPETVIGRNTVSSMQSGIIYGYVGEVDYIVRRMKKEMKEDNIKVIATGGLARLIASESETIDEINGLLTLEGLRIIYERNK</sequence>
<dbReference type="PANTHER" id="PTHR34265">
    <property type="entry name" value="TYPE III PANTOTHENATE KINASE"/>
    <property type="match status" value="1"/>
</dbReference>
<accession>A0AB36TF27</accession>
<dbReference type="NCBIfam" id="NF009855">
    <property type="entry name" value="PRK13321.1"/>
    <property type="match status" value="1"/>
</dbReference>
<comment type="pathway">
    <text evidence="4 16">Cofactor biosynthesis; coenzyme A biosynthesis; CoA from (R)-pantothenate: step 1/5.</text>
</comment>
<dbReference type="GO" id="GO:0004594">
    <property type="term" value="F:pantothenate kinase activity"/>
    <property type="evidence" value="ECO:0007669"/>
    <property type="project" value="UniProtKB-UniRule"/>
</dbReference>
<feature type="binding site" evidence="16">
    <location>
        <begin position="6"/>
        <end position="13"/>
    </location>
    <ligand>
        <name>ATP</name>
        <dbReference type="ChEBI" id="CHEBI:30616"/>
    </ligand>
</feature>
<comment type="function">
    <text evidence="16">Catalyzes the phosphorylation of pantothenate (Pan), the first step in CoA biosynthesis.</text>
</comment>
<reference evidence="17 18" key="1">
    <citation type="submission" date="2017-09" db="EMBL/GenBank/DDBJ databases">
        <title>Evaluation of Pacific Biosciences Sequencing Technology to Finishing C. thermocellum Genome Sequences.</title>
        <authorList>
            <person name="Brown S."/>
        </authorList>
    </citation>
    <scope>NUCLEOTIDE SEQUENCE [LARGE SCALE GENOMIC DNA]</scope>
    <source>
        <strain evidence="17 18">AD2</strain>
    </source>
</reference>
<dbReference type="RefSeq" id="WP_003515466.1">
    <property type="nucleotide sequence ID" value="NZ_CP013828.1"/>
</dbReference>
<comment type="cofactor">
    <cofactor evidence="2">
        <name>K(+)</name>
        <dbReference type="ChEBI" id="CHEBI:29103"/>
    </cofactor>
</comment>
<organism evidence="17 18">
    <name type="scientific">Acetivibrio thermocellus AD2</name>
    <dbReference type="NCBI Taxonomy" id="1138384"/>
    <lineage>
        <taxon>Bacteria</taxon>
        <taxon>Bacillati</taxon>
        <taxon>Bacillota</taxon>
        <taxon>Clostridia</taxon>
        <taxon>Eubacteriales</taxon>
        <taxon>Oscillospiraceae</taxon>
        <taxon>Acetivibrio</taxon>
    </lineage>
</organism>
<dbReference type="GO" id="GO:0046872">
    <property type="term" value="F:metal ion binding"/>
    <property type="evidence" value="ECO:0007669"/>
    <property type="project" value="UniProtKB-KW"/>
</dbReference>
<evidence type="ECO:0000313" key="17">
    <source>
        <dbReference type="EMBL" id="PFH01450.1"/>
    </source>
</evidence>
<comment type="caution">
    <text evidence="17">The sequence shown here is derived from an EMBL/GenBank/DDBJ whole genome shotgun (WGS) entry which is preliminary data.</text>
</comment>
<feature type="binding site" evidence="16">
    <location>
        <begin position="107"/>
        <end position="110"/>
    </location>
    <ligand>
        <name>substrate</name>
    </ligand>
</feature>
<comment type="catalytic activity">
    <reaction evidence="1 16">
        <text>(R)-pantothenate + ATP = (R)-4'-phosphopantothenate + ADP + H(+)</text>
        <dbReference type="Rhea" id="RHEA:16373"/>
        <dbReference type="ChEBI" id="CHEBI:10986"/>
        <dbReference type="ChEBI" id="CHEBI:15378"/>
        <dbReference type="ChEBI" id="CHEBI:29032"/>
        <dbReference type="ChEBI" id="CHEBI:30616"/>
        <dbReference type="ChEBI" id="CHEBI:456216"/>
        <dbReference type="EC" id="2.7.1.33"/>
    </reaction>
</comment>
<dbReference type="PANTHER" id="PTHR34265:SF1">
    <property type="entry name" value="TYPE III PANTOTHENATE KINASE"/>
    <property type="match status" value="1"/>
</dbReference>
<dbReference type="NCBIfam" id="NF009847">
    <property type="entry name" value="PRK13318.1-5"/>
    <property type="match status" value="1"/>
</dbReference>
<evidence type="ECO:0000256" key="12">
    <source>
        <dbReference type="ARBA" id="ARBA00022958"/>
    </source>
</evidence>